<dbReference type="EMBL" id="CAJVPV010054626">
    <property type="protein sequence ID" value="CAG8783439.1"/>
    <property type="molecule type" value="Genomic_DNA"/>
</dbReference>
<reference evidence="2" key="1">
    <citation type="submission" date="2021-06" db="EMBL/GenBank/DDBJ databases">
        <authorList>
            <person name="Kallberg Y."/>
            <person name="Tangrot J."/>
            <person name="Rosling A."/>
        </authorList>
    </citation>
    <scope>NUCLEOTIDE SEQUENCE</scope>
    <source>
        <strain evidence="2">CL551</strain>
    </source>
</reference>
<dbReference type="InterPro" id="IPR041698">
    <property type="entry name" value="Methyltransf_25"/>
</dbReference>
<dbReference type="CDD" id="cd02440">
    <property type="entry name" value="AdoMet_MTases"/>
    <property type="match status" value="1"/>
</dbReference>
<dbReference type="Proteomes" id="UP000789342">
    <property type="component" value="Unassembled WGS sequence"/>
</dbReference>
<comment type="caution">
    <text evidence="2">The sequence shown here is derived from an EMBL/GenBank/DDBJ whole genome shotgun (WGS) entry which is preliminary data.</text>
</comment>
<organism evidence="2 3">
    <name type="scientific">Acaulospora morrowiae</name>
    <dbReference type="NCBI Taxonomy" id="94023"/>
    <lineage>
        <taxon>Eukaryota</taxon>
        <taxon>Fungi</taxon>
        <taxon>Fungi incertae sedis</taxon>
        <taxon>Mucoromycota</taxon>
        <taxon>Glomeromycotina</taxon>
        <taxon>Glomeromycetes</taxon>
        <taxon>Diversisporales</taxon>
        <taxon>Acaulosporaceae</taxon>
        <taxon>Acaulospora</taxon>
    </lineage>
</organism>
<gene>
    <name evidence="2" type="ORF">AMORRO_LOCUS17518</name>
</gene>
<evidence type="ECO:0000313" key="2">
    <source>
        <dbReference type="EMBL" id="CAG8783439.1"/>
    </source>
</evidence>
<sequence length="171" mass="19180">CGSGAWVLDCATEFQKSFFVGVDISPIFPQSIKPYNATFVQADLLSGLPFESNSFDIVHLSNMGTCFTEEEWRDNVIPEVIRLTKPDGWFESQEFIFKKFDVGPCQTRILASVRSYMSELGINVDFVEQMKDFLTKNTETLADVQETVVRRSVGCGSKLGNAYTDFSMPAL</sequence>
<keyword evidence="3" id="KW-1185">Reference proteome</keyword>
<dbReference type="Pfam" id="PF13649">
    <property type="entry name" value="Methyltransf_25"/>
    <property type="match status" value="1"/>
</dbReference>
<feature type="non-terminal residue" evidence="2">
    <location>
        <position position="171"/>
    </location>
</feature>
<feature type="non-terminal residue" evidence="2">
    <location>
        <position position="1"/>
    </location>
</feature>
<dbReference type="OrthoDB" id="2013972at2759"/>
<evidence type="ECO:0000259" key="1">
    <source>
        <dbReference type="Pfam" id="PF13649"/>
    </source>
</evidence>
<dbReference type="Gene3D" id="3.40.50.150">
    <property type="entry name" value="Vaccinia Virus protein VP39"/>
    <property type="match status" value="1"/>
</dbReference>
<evidence type="ECO:0000313" key="3">
    <source>
        <dbReference type="Proteomes" id="UP000789342"/>
    </source>
</evidence>
<name>A0A9N9JK95_9GLOM</name>
<dbReference type="InterPro" id="IPR029063">
    <property type="entry name" value="SAM-dependent_MTases_sf"/>
</dbReference>
<dbReference type="AlphaFoldDB" id="A0A9N9JK95"/>
<accession>A0A9N9JK95</accession>
<feature type="domain" description="Methyltransferase" evidence="1">
    <location>
        <begin position="1"/>
        <end position="88"/>
    </location>
</feature>
<dbReference type="SUPFAM" id="SSF53335">
    <property type="entry name" value="S-adenosyl-L-methionine-dependent methyltransferases"/>
    <property type="match status" value="1"/>
</dbReference>
<dbReference type="PANTHER" id="PTHR43591">
    <property type="entry name" value="METHYLTRANSFERASE"/>
    <property type="match status" value="1"/>
</dbReference>
<protein>
    <submittedName>
        <fullName evidence="2">14710_t:CDS:1</fullName>
    </submittedName>
</protein>
<proteinExistence type="predicted"/>